<sequence length="2660" mass="298596">MLFSQVKGHSPAHQPFRYAVRSHLLWFDFPSPRDRQAMEKGRAGQYRWRGFGYRWDNSLSAWSMIGEHPNRDEGDLCLYTKSAHVLKGGGPIDLDDSGFSFASFALPFVLEPTCHEKDESAALLLFLKMLPVSDISLLFFLEMLPASAVSLFPVVLLENSACVRLYGMEMYATCSSPCNDLLALRFMSRQLATPTEGLRQASLCLPQVGRVRLLVATEAKIDTRCRECMRGDFFKPIDLKDLERQHCALPSPSSSCFILPPPQSRISYRGTEDDLSIVFLPGGMYATLFCSYQYRVTTTLGTTRKSVVIEGRARSSLDRRRRRVIETSWVKVLELAQGQQYLPIVALEQVWDPNCKICRMARLMNSEVSESAKVVSALNFLSMYARWPSHEPLSTLKISAALQDRSPSERLKSRCYGSKQIDAIEEGKKVRLLNPVRHVSESSLFSATSLCRARNVCAGIRCTPPVAQNKVRVSQGPETAQLLLSSATSALDHERLSSFLGAVETVLFDLPSNEIWNVMEMDKPGNREGQVSCPASTEHLTGFMREVRMIAADAGAPDSDEVLMAAHLSMQIIVNGCCRELRILVSDDYSGKHSRFGHASTGISAWDVRDLPANAHLCSTELRTVARESRHCRSTAAMASNHKGLSTITLALRTDVDLRHQFYASPHGAKWDVFELAGGSQKQVGEADGTYQYGGQVSTEGRWDCERTCQPPFLTKTHWAQSTPCRLRLCWRSLFGSLSWMRVRGVTSDSAGQQCDGATTTHRCNGKIGVGDDLQKRLEGVKLAEEEKLTAPHRIQFNGSELSTQPQEPCARGCAARTLKPHDDTATSMSGRFWSRRIDSLSRNNWRCPTLKGSSRPIRITLAHRCLATTVEPAWLPQPSDVSLWLCTFTFVPLELPHLANNNESKCDPTGGHTRHITNSTFGKKLSKVWLEIEQNGSCNAFCWRLLITPLPPSPPLRLQGLWLSIDTAVSYRDQLIFSSRSTSAEELGEEVQLFDNFDEFTTKRTTYCHHTDSDTINPVSSSRQSFCIFLSQTTRDEMASTQAPHQPPPPPPPNAFPPTTVIVTLVAPPSSSLARLTFSDGYEYTFVRHHLLHTAVAYRDLDMRSPNQLLAITGDAEIKTKLAAQWIDDGAQYNTAGWNFWYSRILATQRFQAWRVDELKPVQRHERLAREKSTTLEALVGAVTVGCQFHHPTVERVMCALGIFWLYEDEEKAALRQLSNLGGEPFPRWRHRPRATTSIGIILFHDHVQTLQIPKSAPDLTISNIDRIQRCKPQSRDERSTENTPSSTHKRSNGQQEPTVTTSQATYSPPCTRTTRCTRSGDWWYDIGAAHVANQQAADIARLDHREHQVPQVGFGLYASNVLCRFAEFYSFFLGLGLLVFKCTPAIAFTFAMASTLALTRIATDHCNTFLIDTVHAQLQLGRDVNFNDKEKSNVYSKKKRDVYNKPPSKETRFLLSKFEFDHVTENNEAWKTAPGMSPAGIHGPYASLAQGFSIDTFFSREQQPLRLMMNETFPIVSKPGELQSSFTAGGSPLHQFRRFVEEHLPDLSISGSLGNWQGESEATTLGNAAGIGSGLLTYSPVADMIQLTSSRCRAPTQIPYHATQFNGAFKSSINHLRVLTASPTWLLLSDHQELPWFRISDHTSAIYTPRPELMLSSTSSESRYVALLSPSPIELVGPLPLRGDTPYHCGFAATMTAGAQCLMKLNWRSFDRGITLFAYRALYKVLTAIPAWDEAKVGLVAVCALIAEIVTLQHTPRLDRKLLRLAMLVQRRVEAYRTLGAQQLHSRITFSMIALYAKIVPSGMRSRRLIRPSHGENQLRAARIDADRGYANSKYGIESRSLIAPPTQLWKFGHVYCENDGGKPFARGKGVVSTWGRIMAVLYYDRGHTKPTPASRHLSSQYRPRLLMLGLVGSHIGQDVVWHCHDIDLSLPVDVRGFQRKLCGRNGVKPLVIRLSSMDLLIEPSSFIEFAHGSPEGIVGQASAFACLNISASYRVWVWNANWVSLPRRENDIAILLVGHFGLLRLLLDVFAIIAFIIPLLHRPEEQTPHVPAVLFIFLRAILSPLASCMYWSVPEPGRLESPTQRCEYPGKLTVLRRRRDRCEKSAGNFFKTVNEWFLSQKRKELKSSGLFQAETVTSVRVPRAASNRFDIKKMRPALPYLSCEQMAKIQRGSSYYDNQLEAEKLKNMLSKKFHIKKMLPALLRTITMKLRIDDKKETKGSSCKCSTHPHQSCGKHDWCARPWGFSNGCCEAPSQGPGESGKDIHTCTQSILLAALARQSTSLELLTELNGLVNRPLAHLHQICRAITNAALPHVYLPAFLHYHNGPHFLEPIVFFCAFCHQNAPATPSDSGYVHETQGERQVLHLWTTHAAPLALQPAIYTTYRIGLPPCRRLRKAGTLLRRSQRGHTERLEGERHRTRSNYHQNHRPRQWVRIHSADTERHTNITINAYNLVVSLDRLSNTFSQPRLLKETLTVKGSAIGTQGIPIFNHRLTKLSDTTKRTRHSIHKWLMEYLAQMEDASEFWKHDKINGISILKAPANGNYLDDREGYRPGWLKALFGGWAFIRRMRVIWHENDVQGVAYRGAEKAPFASYIAVDRCGAPCVHSPRSYCLSRPNTSVALPMEYPPITQTGTISSPISSLERLKSDEKKYGRSQG</sequence>
<dbReference type="HOGENOM" id="CLU_227548_0_0_1"/>
<evidence type="ECO:0000313" key="2">
    <source>
        <dbReference type="EMBL" id="EME83720.1"/>
    </source>
</evidence>
<feature type="compositionally biased region" description="Basic and acidic residues" evidence="1">
    <location>
        <begin position="2646"/>
        <end position="2660"/>
    </location>
</feature>
<accession>M2Z1M0</accession>
<feature type="compositionally biased region" description="Polar residues" evidence="1">
    <location>
        <begin position="1283"/>
        <end position="1310"/>
    </location>
</feature>
<gene>
    <name evidence="2" type="ORF">MYCFIDRAFT_175139</name>
</gene>
<dbReference type="Proteomes" id="UP000016932">
    <property type="component" value="Unassembled WGS sequence"/>
</dbReference>
<feature type="region of interest" description="Disordered" evidence="1">
    <location>
        <begin position="2635"/>
        <end position="2660"/>
    </location>
</feature>
<evidence type="ECO:0000313" key="3">
    <source>
        <dbReference type="Proteomes" id="UP000016932"/>
    </source>
</evidence>
<keyword evidence="3" id="KW-1185">Reference proteome</keyword>
<feature type="compositionally biased region" description="Basic residues" evidence="1">
    <location>
        <begin position="2420"/>
        <end position="2430"/>
    </location>
</feature>
<name>M2Z1M0_PSEFD</name>
<dbReference type="VEuPathDB" id="FungiDB:MYCFIDRAFT_175139"/>
<protein>
    <submittedName>
        <fullName evidence="2">Uncharacterized protein</fullName>
    </submittedName>
</protein>
<organism evidence="2 3">
    <name type="scientific">Pseudocercospora fijiensis (strain CIRAD86)</name>
    <name type="common">Black leaf streak disease fungus</name>
    <name type="synonym">Mycosphaerella fijiensis</name>
    <dbReference type="NCBI Taxonomy" id="383855"/>
    <lineage>
        <taxon>Eukaryota</taxon>
        <taxon>Fungi</taxon>
        <taxon>Dikarya</taxon>
        <taxon>Ascomycota</taxon>
        <taxon>Pezizomycotina</taxon>
        <taxon>Dothideomycetes</taxon>
        <taxon>Dothideomycetidae</taxon>
        <taxon>Mycosphaerellales</taxon>
        <taxon>Mycosphaerellaceae</taxon>
        <taxon>Pseudocercospora</taxon>
    </lineage>
</organism>
<dbReference type="OrthoDB" id="67027at2759"/>
<feature type="compositionally biased region" description="Basic and acidic residues" evidence="1">
    <location>
        <begin position="2410"/>
        <end position="2419"/>
    </location>
</feature>
<reference evidence="2 3" key="1">
    <citation type="journal article" date="2012" name="PLoS Pathog.">
        <title>Diverse lifestyles and strategies of plant pathogenesis encoded in the genomes of eighteen Dothideomycetes fungi.</title>
        <authorList>
            <person name="Ohm R.A."/>
            <person name="Feau N."/>
            <person name="Henrissat B."/>
            <person name="Schoch C.L."/>
            <person name="Horwitz B.A."/>
            <person name="Barry K.W."/>
            <person name="Condon B.J."/>
            <person name="Copeland A.C."/>
            <person name="Dhillon B."/>
            <person name="Glaser F."/>
            <person name="Hesse C.N."/>
            <person name="Kosti I."/>
            <person name="LaButti K."/>
            <person name="Lindquist E.A."/>
            <person name="Lucas S."/>
            <person name="Salamov A.A."/>
            <person name="Bradshaw R.E."/>
            <person name="Ciuffetti L."/>
            <person name="Hamelin R.C."/>
            <person name="Kema G.H.J."/>
            <person name="Lawrence C."/>
            <person name="Scott J.A."/>
            <person name="Spatafora J.W."/>
            <person name="Turgeon B.G."/>
            <person name="de Wit P.J.G.M."/>
            <person name="Zhong S."/>
            <person name="Goodwin S.B."/>
            <person name="Grigoriev I.V."/>
        </authorList>
    </citation>
    <scope>NUCLEOTIDE SEQUENCE [LARGE SCALE GENOMIC DNA]</scope>
    <source>
        <strain evidence="2 3">CIRAD86</strain>
    </source>
</reference>
<dbReference type="GeneID" id="19333340"/>
<feature type="region of interest" description="Disordered" evidence="1">
    <location>
        <begin position="2408"/>
        <end position="2430"/>
    </location>
</feature>
<evidence type="ECO:0000256" key="1">
    <source>
        <dbReference type="SAM" id="MobiDB-lite"/>
    </source>
</evidence>
<feature type="region of interest" description="Disordered" evidence="1">
    <location>
        <begin position="1265"/>
        <end position="1313"/>
    </location>
</feature>
<dbReference type="KEGG" id="pfj:MYCFIDRAFT_175139"/>
<dbReference type="EMBL" id="KB446558">
    <property type="protein sequence ID" value="EME83720.1"/>
    <property type="molecule type" value="Genomic_DNA"/>
</dbReference>
<dbReference type="RefSeq" id="XP_007926881.1">
    <property type="nucleotide sequence ID" value="XM_007928690.1"/>
</dbReference>
<proteinExistence type="predicted"/>